<keyword evidence="1" id="KW-1133">Transmembrane helix</keyword>
<evidence type="ECO:0000313" key="4">
    <source>
        <dbReference type="Proteomes" id="UP000092461"/>
    </source>
</evidence>
<reference evidence="2" key="2">
    <citation type="journal article" date="2020" name="BMC">
        <title>Leishmania infection induces a limited differential gene expression in the sand fly midgut.</title>
        <authorList>
            <person name="Coutinho-Abreu I.V."/>
            <person name="Serafim T.D."/>
            <person name="Meneses C."/>
            <person name="Kamhawi S."/>
            <person name="Oliveira F."/>
            <person name="Valenzuela J.G."/>
        </authorList>
    </citation>
    <scope>NUCLEOTIDE SEQUENCE</scope>
    <source>
        <strain evidence="2">Jacobina</strain>
        <tissue evidence="2">Midgut</tissue>
    </source>
</reference>
<dbReference type="GeneID" id="129794773"/>
<dbReference type="OrthoDB" id="10258440at2759"/>
<dbReference type="Pfam" id="PF10269">
    <property type="entry name" value="Tmemb_185A"/>
    <property type="match status" value="1"/>
</dbReference>
<protein>
    <submittedName>
        <fullName evidence="2">Putative conserved plasma membrane protein</fullName>
    </submittedName>
</protein>
<feature type="transmembrane region" description="Helical" evidence="1">
    <location>
        <begin position="101"/>
        <end position="122"/>
    </location>
</feature>
<dbReference type="EMBL" id="AJWK01030961">
    <property type="status" value="NOT_ANNOTATED_CDS"/>
    <property type="molecule type" value="Genomic_DNA"/>
</dbReference>
<proteinExistence type="predicted"/>
<dbReference type="KEGG" id="lll:129794773"/>
<keyword evidence="1" id="KW-0472">Membrane</keyword>
<organism evidence="3 4">
    <name type="scientific">Lutzomyia longipalpis</name>
    <name type="common">Sand fly</name>
    <dbReference type="NCBI Taxonomy" id="7200"/>
    <lineage>
        <taxon>Eukaryota</taxon>
        <taxon>Metazoa</taxon>
        <taxon>Ecdysozoa</taxon>
        <taxon>Arthropoda</taxon>
        <taxon>Hexapoda</taxon>
        <taxon>Insecta</taxon>
        <taxon>Pterygota</taxon>
        <taxon>Neoptera</taxon>
        <taxon>Endopterygota</taxon>
        <taxon>Diptera</taxon>
        <taxon>Nematocera</taxon>
        <taxon>Psychodoidea</taxon>
        <taxon>Psychodidae</taxon>
        <taxon>Lutzomyia</taxon>
        <taxon>Lutzomyia</taxon>
    </lineage>
</organism>
<reference evidence="3" key="3">
    <citation type="submission" date="2020-05" db="UniProtKB">
        <authorList>
            <consortium name="EnsemblMetazoa"/>
        </authorList>
    </citation>
    <scope>IDENTIFICATION</scope>
    <source>
        <strain evidence="3">Jacobina</strain>
    </source>
</reference>
<name>A0A1B0GKS2_LUTLO</name>
<dbReference type="AlphaFoldDB" id="A0A1B0GKS2"/>
<dbReference type="Proteomes" id="UP000092461">
    <property type="component" value="Unassembled WGS sequence"/>
</dbReference>
<dbReference type="RefSeq" id="XP_055691605.1">
    <property type="nucleotide sequence ID" value="XM_055835630.1"/>
</dbReference>
<evidence type="ECO:0000313" key="3">
    <source>
        <dbReference type="EnsemblMetazoa" id="LLOJ009057-PA"/>
    </source>
</evidence>
<evidence type="ECO:0000256" key="1">
    <source>
        <dbReference type="SAM" id="Phobius"/>
    </source>
</evidence>
<keyword evidence="1" id="KW-0812">Transmembrane</keyword>
<feature type="transmembrane region" description="Helical" evidence="1">
    <location>
        <begin position="74"/>
        <end position="95"/>
    </location>
</feature>
<dbReference type="VEuPathDB" id="VectorBase:LLOJ009055"/>
<dbReference type="PANTHER" id="PTHR13568:SF4">
    <property type="entry name" value="TRANSMEMBRANE PROTEIN 60"/>
    <property type="match status" value="1"/>
</dbReference>
<dbReference type="VEuPathDB" id="VectorBase:LLOJ009057"/>
<sequence length="128" mass="15410">MTLVHRALFTWFIVLVFLILLCLRLETRTHWNWFVVFIPLWIFDAILLIYVLIKIVTKWRNLTRLKELLIQYQSYICTVLLKIAIQIMICLKLEYPLLELSIFTVMIPIWILLPATIGYVFMHMVRAK</sequence>
<dbReference type="InterPro" id="IPR019396">
    <property type="entry name" value="TM_Fragile-X-F-assoc"/>
</dbReference>
<dbReference type="EMBL" id="GITU01001737">
    <property type="protein sequence ID" value="MBC1170440.1"/>
    <property type="molecule type" value="Transcribed_RNA"/>
</dbReference>
<dbReference type="PANTHER" id="PTHR13568">
    <property type="entry name" value="FAM11A, B PROTEIN"/>
    <property type="match status" value="1"/>
</dbReference>
<feature type="transmembrane region" description="Helical" evidence="1">
    <location>
        <begin position="34"/>
        <end position="53"/>
    </location>
</feature>
<dbReference type="EnsemblMetazoa" id="LLOJ009057-RA">
    <property type="protein sequence ID" value="LLOJ009057-PA"/>
    <property type="gene ID" value="LLOJ009057"/>
</dbReference>
<evidence type="ECO:0000313" key="2">
    <source>
        <dbReference type="EMBL" id="MBC1170440.1"/>
    </source>
</evidence>
<keyword evidence="4" id="KW-1185">Reference proteome</keyword>
<accession>A0A1B0GKS2</accession>
<dbReference type="VEuPathDB" id="VectorBase:LLONM1_008895"/>
<reference evidence="4" key="1">
    <citation type="submission" date="2012-05" db="EMBL/GenBank/DDBJ databases">
        <title>Whole Genome Assembly of Lutzomyia longipalpis.</title>
        <authorList>
            <person name="Richards S."/>
            <person name="Qu C."/>
            <person name="Dillon R."/>
            <person name="Worley K."/>
            <person name="Scherer S."/>
            <person name="Batterton M."/>
            <person name="Taylor A."/>
            <person name="Hawes A."/>
            <person name="Hernandez B."/>
            <person name="Kovar C."/>
            <person name="Mandapat C."/>
            <person name="Pham C."/>
            <person name="Qu C."/>
            <person name="Jing C."/>
            <person name="Bess C."/>
            <person name="Bandaranaike D."/>
            <person name="Ngo D."/>
            <person name="Ongeri F."/>
            <person name="Arias F."/>
            <person name="Lara F."/>
            <person name="Weissenberger G."/>
            <person name="Kamau G."/>
            <person name="Han H."/>
            <person name="Shen H."/>
            <person name="Dinh H."/>
            <person name="Khalil I."/>
            <person name="Jones J."/>
            <person name="Shafer J."/>
            <person name="Jayaseelan J."/>
            <person name="Quiroz J."/>
            <person name="Blankenburg K."/>
            <person name="Nguyen L."/>
            <person name="Jackson L."/>
            <person name="Francisco L."/>
            <person name="Tang L.-Y."/>
            <person name="Pu L.-L."/>
            <person name="Perales L."/>
            <person name="Lorensuhewa L."/>
            <person name="Munidasa M."/>
            <person name="Coyle M."/>
            <person name="Taylor M."/>
            <person name="Puazo M."/>
            <person name="Firestine M."/>
            <person name="Scheel M."/>
            <person name="Javaid M."/>
            <person name="Wang M."/>
            <person name="Li M."/>
            <person name="Tabassum N."/>
            <person name="Saada N."/>
            <person name="Osuji N."/>
            <person name="Aqrawi P."/>
            <person name="Fu Q."/>
            <person name="Thornton R."/>
            <person name="Raj R."/>
            <person name="Goodspeed R."/>
            <person name="Mata R."/>
            <person name="Najjar R."/>
            <person name="Gubbala S."/>
            <person name="Lee S."/>
            <person name="Denson S."/>
            <person name="Patil S."/>
            <person name="Macmil S."/>
            <person name="Qi S."/>
            <person name="Matskevitch T."/>
            <person name="Palculict T."/>
            <person name="Mathew T."/>
            <person name="Vee V."/>
            <person name="Velamala V."/>
            <person name="Korchina V."/>
            <person name="Cai W."/>
            <person name="Liu W."/>
            <person name="Dai W."/>
            <person name="Zou X."/>
            <person name="Zhu Y."/>
            <person name="Zhang Y."/>
            <person name="Wu Y.-Q."/>
            <person name="Xin Y."/>
            <person name="Nazarath L."/>
            <person name="Kovar C."/>
            <person name="Han Y."/>
            <person name="Muzny D."/>
            <person name="Gibbs R."/>
        </authorList>
    </citation>
    <scope>NUCLEOTIDE SEQUENCE [LARGE SCALE GENOMIC DNA]</scope>
    <source>
        <strain evidence="4">Jacobina</strain>
    </source>
</reference>
<dbReference type="EMBL" id="AJWK01030962">
    <property type="status" value="NOT_ANNOTATED_CDS"/>
    <property type="molecule type" value="Genomic_DNA"/>
</dbReference>
<dbReference type="EnsemblMetazoa" id="LLOJ009055-RA">
    <property type="protein sequence ID" value="LLOJ009055-PA"/>
    <property type="gene ID" value="LLOJ009055"/>
</dbReference>